<proteinExistence type="predicted"/>
<keyword evidence="4" id="KW-1185">Reference proteome</keyword>
<evidence type="ECO:0000313" key="3">
    <source>
        <dbReference type="EMBL" id="PWA10727.1"/>
    </source>
</evidence>
<dbReference type="Proteomes" id="UP000245998">
    <property type="component" value="Unassembled WGS sequence"/>
</dbReference>
<evidence type="ECO:0008006" key="5">
    <source>
        <dbReference type="Google" id="ProtNLM"/>
    </source>
</evidence>
<name>A0A2U1JZR1_9BACI</name>
<dbReference type="EMBL" id="QCZG01000020">
    <property type="protein sequence ID" value="PWA10727.1"/>
    <property type="molecule type" value="Genomic_DNA"/>
</dbReference>
<accession>A0A2U1JZR1</accession>
<dbReference type="RefSeq" id="WP_116554868.1">
    <property type="nucleotide sequence ID" value="NZ_QCZG01000020.1"/>
</dbReference>
<evidence type="ECO:0000256" key="2">
    <source>
        <dbReference type="SAM" id="SignalP"/>
    </source>
</evidence>
<reference evidence="3 4" key="1">
    <citation type="submission" date="2018-04" db="EMBL/GenBank/DDBJ databases">
        <title>Camelliibacillus theae gen. nov., sp. nov., isolated from Pu'er tea.</title>
        <authorList>
            <person name="Niu L."/>
        </authorList>
    </citation>
    <scope>NUCLEOTIDE SEQUENCE [LARGE SCALE GENOMIC DNA]</scope>
    <source>
        <strain evidence="3 4">T8</strain>
    </source>
</reference>
<protein>
    <recommendedName>
        <fullName evidence="5">Spore cortex protein</fullName>
    </recommendedName>
</protein>
<feature type="chain" id="PRO_5038874031" description="Spore cortex protein" evidence="2">
    <location>
        <begin position="20"/>
        <end position="272"/>
    </location>
</feature>
<dbReference type="PROSITE" id="PS51257">
    <property type="entry name" value="PROKAR_LIPOPROTEIN"/>
    <property type="match status" value="1"/>
</dbReference>
<keyword evidence="2" id="KW-0732">Signal</keyword>
<organism evidence="3 4">
    <name type="scientific">Pueribacillus theae</name>
    <dbReference type="NCBI Taxonomy" id="2171751"/>
    <lineage>
        <taxon>Bacteria</taxon>
        <taxon>Bacillati</taxon>
        <taxon>Bacillota</taxon>
        <taxon>Bacilli</taxon>
        <taxon>Bacillales</taxon>
        <taxon>Bacillaceae</taxon>
        <taxon>Pueribacillus</taxon>
    </lineage>
</organism>
<evidence type="ECO:0000256" key="1">
    <source>
        <dbReference type="SAM" id="MobiDB-lite"/>
    </source>
</evidence>
<feature type="compositionally biased region" description="Gly residues" evidence="1">
    <location>
        <begin position="72"/>
        <end position="84"/>
    </location>
</feature>
<dbReference type="AlphaFoldDB" id="A0A2U1JZR1"/>
<dbReference type="InterPro" id="IPR019076">
    <property type="entry name" value="Spore_lipoprot_YhcN/YlaJ-like"/>
</dbReference>
<evidence type="ECO:0000313" key="4">
    <source>
        <dbReference type="Proteomes" id="UP000245998"/>
    </source>
</evidence>
<gene>
    <name evidence="3" type="ORF">DCC39_10580</name>
</gene>
<feature type="compositionally biased region" description="Polar residues" evidence="1">
    <location>
        <begin position="134"/>
        <end position="144"/>
    </location>
</feature>
<dbReference type="OrthoDB" id="2988958at2"/>
<feature type="region of interest" description="Disordered" evidence="1">
    <location>
        <begin position="37"/>
        <end position="157"/>
    </location>
</feature>
<dbReference type="Pfam" id="PF09580">
    <property type="entry name" value="Spore_YhcN_YlaJ"/>
    <property type="match status" value="1"/>
</dbReference>
<sequence>MKKIALTISTMMLAGGLAACNTNDDNAFNDRYDNNTRPIGYYTDDNDNTRRGWIGNGDNNANRNNNDRRGWFGNGNNNGNGTGFGNNNDGRGLVGTNDDANRRQSPFMDRDDQVNNRNEGPITDMMDRDDHDQLGNNPQNNNRRGTMENRGNVGYYDGTDGKLARKVSDRVKDLKGVQDARTIVYGDQIIIGVDTKNDNDRDVDRQVRNAVRDIVQTRNVTVVSDDDDMFNRIRTVDTNLRNGNGMDEVQSDINAILDDLGDAISRPFQNNR</sequence>
<feature type="signal peptide" evidence="2">
    <location>
        <begin position="1"/>
        <end position="19"/>
    </location>
</feature>
<comment type="caution">
    <text evidence="3">The sequence shown here is derived from an EMBL/GenBank/DDBJ whole genome shotgun (WGS) entry which is preliminary data.</text>
</comment>